<organism evidence="1 2">
    <name type="scientific">Cichorium intybus</name>
    <name type="common">Chicory</name>
    <dbReference type="NCBI Taxonomy" id="13427"/>
    <lineage>
        <taxon>Eukaryota</taxon>
        <taxon>Viridiplantae</taxon>
        <taxon>Streptophyta</taxon>
        <taxon>Embryophyta</taxon>
        <taxon>Tracheophyta</taxon>
        <taxon>Spermatophyta</taxon>
        <taxon>Magnoliopsida</taxon>
        <taxon>eudicotyledons</taxon>
        <taxon>Gunneridae</taxon>
        <taxon>Pentapetalae</taxon>
        <taxon>asterids</taxon>
        <taxon>campanulids</taxon>
        <taxon>Asterales</taxon>
        <taxon>Asteraceae</taxon>
        <taxon>Cichorioideae</taxon>
        <taxon>Cichorieae</taxon>
        <taxon>Cichoriinae</taxon>
        <taxon>Cichorium</taxon>
    </lineage>
</organism>
<dbReference type="Proteomes" id="UP001055811">
    <property type="component" value="Linkage Group LG02"/>
</dbReference>
<proteinExistence type="predicted"/>
<reference evidence="2" key="1">
    <citation type="journal article" date="2022" name="Mol. Ecol. Resour.">
        <title>The genomes of chicory, endive, great burdock and yacon provide insights into Asteraceae palaeo-polyploidization history and plant inulin production.</title>
        <authorList>
            <person name="Fan W."/>
            <person name="Wang S."/>
            <person name="Wang H."/>
            <person name="Wang A."/>
            <person name="Jiang F."/>
            <person name="Liu H."/>
            <person name="Zhao H."/>
            <person name="Xu D."/>
            <person name="Zhang Y."/>
        </authorList>
    </citation>
    <scope>NUCLEOTIDE SEQUENCE [LARGE SCALE GENOMIC DNA]</scope>
    <source>
        <strain evidence="2">cv. Punajuju</strain>
    </source>
</reference>
<keyword evidence="2" id="KW-1185">Reference proteome</keyword>
<reference evidence="1 2" key="2">
    <citation type="journal article" date="2022" name="Mol. Ecol. Resour.">
        <title>The genomes of chicory, endive, great burdock and yacon provide insights into Asteraceae paleo-polyploidization history and plant inulin production.</title>
        <authorList>
            <person name="Fan W."/>
            <person name="Wang S."/>
            <person name="Wang H."/>
            <person name="Wang A."/>
            <person name="Jiang F."/>
            <person name="Liu H."/>
            <person name="Zhao H."/>
            <person name="Xu D."/>
            <person name="Zhang Y."/>
        </authorList>
    </citation>
    <scope>NUCLEOTIDE SEQUENCE [LARGE SCALE GENOMIC DNA]</scope>
    <source>
        <strain evidence="2">cv. Punajuju</strain>
        <tissue evidence="1">Leaves</tissue>
    </source>
</reference>
<dbReference type="EMBL" id="CM042010">
    <property type="protein sequence ID" value="KAI3782542.1"/>
    <property type="molecule type" value="Genomic_DNA"/>
</dbReference>
<name>A0ACB9GGD1_CICIN</name>
<gene>
    <name evidence="1" type="ORF">L2E82_12592</name>
</gene>
<evidence type="ECO:0000313" key="1">
    <source>
        <dbReference type="EMBL" id="KAI3782542.1"/>
    </source>
</evidence>
<accession>A0ACB9GGD1</accession>
<sequence>MLHFPGQHLLGHGYCPKSRRAELTNTTQTTRRPKRPEYKSSVQIPPKEDLSGPVKLVCATATGRIV</sequence>
<evidence type="ECO:0000313" key="2">
    <source>
        <dbReference type="Proteomes" id="UP001055811"/>
    </source>
</evidence>
<protein>
    <submittedName>
        <fullName evidence="1">Uncharacterized protein</fullName>
    </submittedName>
</protein>
<comment type="caution">
    <text evidence="1">The sequence shown here is derived from an EMBL/GenBank/DDBJ whole genome shotgun (WGS) entry which is preliminary data.</text>
</comment>